<sequence length="348" mass="36179">MTAPPAQATPLPAPFRFTDEHGALRSVLRDYLAADPPPTWQRLLADIGADDILLGTDSTTIDLAILAEETGRALYPGPVISTATAGALPAPAVDLVSRTETVAVAPSLTGWGADDIAVRTTPSGAVCTGTIEPVWEAGGTPRVLAAATLDGEAAVLLLDALPVSALAGLDPTRALATLAVDTAPATVLTTGVPAEQAIAAARRRAELTLAAELLGVAQHAFDHTVEYVKSRVQFGRTIGSFQAVKHRLADLLVAVELTRSAVYGAAWQLADPDSPRTELDLAIAAALSRQTAVDVTRAAVQLHGGIAITWEHWAHRYLRRAHAVSALTGSAAHHRDRLATLMASGGQS</sequence>
<comment type="similarity">
    <text evidence="1">Belongs to the acyl-CoA dehydrogenase family.</text>
</comment>
<evidence type="ECO:0000256" key="2">
    <source>
        <dbReference type="ARBA" id="ARBA00022630"/>
    </source>
</evidence>
<reference evidence="6 7" key="1">
    <citation type="submission" date="2016-01" db="EMBL/GenBank/DDBJ databases">
        <title>The new phylogeny of the genus Mycobacterium.</title>
        <authorList>
            <person name="Tarcisio F."/>
            <person name="Conor M."/>
            <person name="Antonella G."/>
            <person name="Elisabetta G."/>
            <person name="Giulia F.S."/>
            <person name="Sara T."/>
            <person name="Anna F."/>
            <person name="Clotilde B."/>
            <person name="Roberto B."/>
            <person name="Veronica D.S."/>
            <person name="Fabio R."/>
            <person name="Monica P."/>
            <person name="Olivier J."/>
            <person name="Enrico T."/>
            <person name="Nicola S."/>
        </authorList>
    </citation>
    <scope>NUCLEOTIDE SEQUENCE [LARGE SCALE GENOMIC DNA]</scope>
    <source>
        <strain evidence="6 7">DSM 44153</strain>
    </source>
</reference>
<accession>A0A1X2EH67</accession>
<dbReference type="InterPro" id="IPR009075">
    <property type="entry name" value="AcylCo_DH/oxidase_C"/>
</dbReference>
<protein>
    <recommendedName>
        <fullName evidence="5">Acyl-CoA dehydrogenase/oxidase C-terminal domain-containing protein</fullName>
    </recommendedName>
</protein>
<evidence type="ECO:0000313" key="7">
    <source>
        <dbReference type="Proteomes" id="UP000193090"/>
    </source>
</evidence>
<dbReference type="InterPro" id="IPR009100">
    <property type="entry name" value="AcylCoA_DH/oxidase_NM_dom_sf"/>
</dbReference>
<keyword evidence="4" id="KW-0560">Oxidoreductase</keyword>
<dbReference type="OrthoDB" id="8677713at2"/>
<dbReference type="STRING" id="1798.AWC30_12840"/>
<dbReference type="Proteomes" id="UP000193090">
    <property type="component" value="Unassembled WGS sequence"/>
</dbReference>
<dbReference type="Pfam" id="PF00441">
    <property type="entry name" value="Acyl-CoA_dh_1"/>
    <property type="match status" value="1"/>
</dbReference>
<dbReference type="PANTHER" id="PTHR43884">
    <property type="entry name" value="ACYL-COA DEHYDROGENASE"/>
    <property type="match status" value="1"/>
</dbReference>
<gene>
    <name evidence="6" type="ORF">AWC30_12840</name>
</gene>
<proteinExistence type="inferred from homology"/>
<keyword evidence="3" id="KW-0274">FAD</keyword>
<evidence type="ECO:0000313" key="6">
    <source>
        <dbReference type="EMBL" id="ORX02096.1"/>
    </source>
</evidence>
<dbReference type="PANTHER" id="PTHR43884:SF20">
    <property type="entry name" value="ACYL-COA DEHYDROGENASE FADE28"/>
    <property type="match status" value="1"/>
</dbReference>
<dbReference type="AlphaFoldDB" id="A0A1X2EH67"/>
<evidence type="ECO:0000256" key="3">
    <source>
        <dbReference type="ARBA" id="ARBA00022827"/>
    </source>
</evidence>
<organism evidence="6 7">
    <name type="scientific">Mycolicibacillus trivialis</name>
    <dbReference type="NCBI Taxonomy" id="1798"/>
    <lineage>
        <taxon>Bacteria</taxon>
        <taxon>Bacillati</taxon>
        <taxon>Actinomycetota</taxon>
        <taxon>Actinomycetes</taxon>
        <taxon>Mycobacteriales</taxon>
        <taxon>Mycobacteriaceae</taxon>
        <taxon>Mycolicibacillus</taxon>
    </lineage>
</organism>
<keyword evidence="7" id="KW-1185">Reference proteome</keyword>
<dbReference type="RefSeq" id="WP_085110585.1">
    <property type="nucleotide sequence ID" value="NZ_JACKSN010000042.1"/>
</dbReference>
<name>A0A1X2EH67_9MYCO</name>
<dbReference type="GO" id="GO:0003995">
    <property type="term" value="F:acyl-CoA dehydrogenase activity"/>
    <property type="evidence" value="ECO:0007669"/>
    <property type="project" value="TreeGrafter"/>
</dbReference>
<evidence type="ECO:0000256" key="1">
    <source>
        <dbReference type="ARBA" id="ARBA00009347"/>
    </source>
</evidence>
<dbReference type="InterPro" id="IPR036250">
    <property type="entry name" value="AcylCo_DH-like_C"/>
</dbReference>
<dbReference type="EMBL" id="LQPZ01000033">
    <property type="protein sequence ID" value="ORX02096.1"/>
    <property type="molecule type" value="Genomic_DNA"/>
</dbReference>
<feature type="domain" description="Acyl-CoA dehydrogenase/oxidase C-terminal" evidence="5">
    <location>
        <begin position="207"/>
        <end position="339"/>
    </location>
</feature>
<dbReference type="SUPFAM" id="SSF47203">
    <property type="entry name" value="Acyl-CoA dehydrogenase C-terminal domain-like"/>
    <property type="match status" value="1"/>
</dbReference>
<dbReference type="Gene3D" id="1.20.140.10">
    <property type="entry name" value="Butyryl-CoA Dehydrogenase, subunit A, domain 3"/>
    <property type="match status" value="1"/>
</dbReference>
<keyword evidence="2" id="KW-0285">Flavoprotein</keyword>
<evidence type="ECO:0000256" key="4">
    <source>
        <dbReference type="ARBA" id="ARBA00023002"/>
    </source>
</evidence>
<comment type="caution">
    <text evidence="6">The sequence shown here is derived from an EMBL/GenBank/DDBJ whole genome shotgun (WGS) entry which is preliminary data.</text>
</comment>
<evidence type="ECO:0000259" key="5">
    <source>
        <dbReference type="Pfam" id="PF00441"/>
    </source>
</evidence>
<dbReference type="SUPFAM" id="SSF56645">
    <property type="entry name" value="Acyl-CoA dehydrogenase NM domain-like"/>
    <property type="match status" value="1"/>
</dbReference>